<dbReference type="EMBL" id="EQ962655">
    <property type="protein sequence ID" value="EED18969.1"/>
    <property type="molecule type" value="Genomic_DNA"/>
</dbReference>
<organism evidence="1 2">
    <name type="scientific">Talaromyces stipitatus (strain ATCC 10500 / CBS 375.48 / QM 6759 / NRRL 1006)</name>
    <name type="common">Penicillium stipitatum</name>
    <dbReference type="NCBI Taxonomy" id="441959"/>
    <lineage>
        <taxon>Eukaryota</taxon>
        <taxon>Fungi</taxon>
        <taxon>Dikarya</taxon>
        <taxon>Ascomycota</taxon>
        <taxon>Pezizomycotina</taxon>
        <taxon>Eurotiomycetes</taxon>
        <taxon>Eurotiomycetidae</taxon>
        <taxon>Eurotiales</taxon>
        <taxon>Trichocomaceae</taxon>
        <taxon>Talaromyces</taxon>
        <taxon>Talaromyces sect. Talaromyces</taxon>
    </lineage>
</organism>
<proteinExistence type="predicted"/>
<dbReference type="PhylomeDB" id="B8MCR7"/>
<name>B8MCR7_TALSN</name>
<accession>B8MCR7</accession>
<sequence>MDGHLYAIGTILSPQDKLQFFSTADWDPEDGGIDYQVIYRQSLESSLKKYLENLAQEQQISQMPNLEPGGNITKMNSLEWQGLHEMFFLFQLVMQE</sequence>
<gene>
    <name evidence="1" type="ORF">TSTA_126770</name>
</gene>
<protein>
    <submittedName>
        <fullName evidence="1">Uncharacterized protein</fullName>
    </submittedName>
</protein>
<dbReference type="VEuPathDB" id="FungiDB:TSTA_126770"/>
<dbReference type="RefSeq" id="XP_002482961.1">
    <property type="nucleotide sequence ID" value="XM_002482916.1"/>
</dbReference>
<dbReference type="OrthoDB" id="4507940at2759"/>
<reference evidence="2" key="1">
    <citation type="journal article" date="2015" name="Genome Announc.">
        <title>Genome sequence of the AIDS-associated pathogen Penicillium marneffei (ATCC18224) and its near taxonomic relative Talaromyces stipitatus (ATCC10500).</title>
        <authorList>
            <person name="Nierman W.C."/>
            <person name="Fedorova-Abrams N.D."/>
            <person name="Andrianopoulos A."/>
        </authorList>
    </citation>
    <scope>NUCLEOTIDE SEQUENCE [LARGE SCALE GENOMIC DNA]</scope>
    <source>
        <strain evidence="2">ATCC 10500 / CBS 375.48 / QM 6759 / NRRL 1006</strain>
    </source>
</reference>
<dbReference type="GeneID" id="8099104"/>
<dbReference type="HOGENOM" id="CLU_2361155_0_0_1"/>
<evidence type="ECO:0000313" key="2">
    <source>
        <dbReference type="Proteomes" id="UP000001745"/>
    </source>
</evidence>
<dbReference type="Proteomes" id="UP000001745">
    <property type="component" value="Unassembled WGS sequence"/>
</dbReference>
<keyword evidence="2" id="KW-1185">Reference proteome</keyword>
<evidence type="ECO:0000313" key="1">
    <source>
        <dbReference type="EMBL" id="EED18969.1"/>
    </source>
</evidence>
<dbReference type="AlphaFoldDB" id="B8MCR7"/>
<dbReference type="InParanoid" id="B8MCR7"/>